<keyword evidence="2" id="KW-1185">Reference proteome</keyword>
<organism evidence="1 2">
    <name type="scientific">Rhizophlyctis rosea</name>
    <dbReference type="NCBI Taxonomy" id="64517"/>
    <lineage>
        <taxon>Eukaryota</taxon>
        <taxon>Fungi</taxon>
        <taxon>Fungi incertae sedis</taxon>
        <taxon>Chytridiomycota</taxon>
        <taxon>Chytridiomycota incertae sedis</taxon>
        <taxon>Chytridiomycetes</taxon>
        <taxon>Rhizophlyctidales</taxon>
        <taxon>Rhizophlyctidaceae</taxon>
        <taxon>Rhizophlyctis</taxon>
    </lineage>
</organism>
<evidence type="ECO:0000313" key="1">
    <source>
        <dbReference type="EMBL" id="KAJ3054469.1"/>
    </source>
</evidence>
<name>A0AAD5SIW5_9FUNG</name>
<accession>A0AAD5SIW5</accession>
<dbReference type="AlphaFoldDB" id="A0AAD5SIW5"/>
<protein>
    <submittedName>
        <fullName evidence="1">Uncharacterized protein</fullName>
    </submittedName>
</protein>
<proteinExistence type="predicted"/>
<dbReference type="Proteomes" id="UP001212841">
    <property type="component" value="Unassembled WGS sequence"/>
</dbReference>
<evidence type="ECO:0000313" key="2">
    <source>
        <dbReference type="Proteomes" id="UP001212841"/>
    </source>
</evidence>
<gene>
    <name evidence="1" type="ORF">HK097_001762</name>
</gene>
<dbReference type="EMBL" id="JADGJD010000136">
    <property type="protein sequence ID" value="KAJ3054469.1"/>
    <property type="molecule type" value="Genomic_DNA"/>
</dbReference>
<reference evidence="1" key="1">
    <citation type="submission" date="2020-05" db="EMBL/GenBank/DDBJ databases">
        <title>Phylogenomic resolution of chytrid fungi.</title>
        <authorList>
            <person name="Stajich J.E."/>
            <person name="Amses K."/>
            <person name="Simmons R."/>
            <person name="Seto K."/>
            <person name="Myers J."/>
            <person name="Bonds A."/>
            <person name="Quandt C.A."/>
            <person name="Barry K."/>
            <person name="Liu P."/>
            <person name="Grigoriev I."/>
            <person name="Longcore J.E."/>
            <person name="James T.Y."/>
        </authorList>
    </citation>
    <scope>NUCLEOTIDE SEQUENCE</scope>
    <source>
        <strain evidence="1">JEL0318</strain>
    </source>
</reference>
<comment type="caution">
    <text evidence="1">The sequence shown here is derived from an EMBL/GenBank/DDBJ whole genome shotgun (WGS) entry which is preliminary data.</text>
</comment>
<feature type="non-terminal residue" evidence="1">
    <location>
        <position position="1"/>
    </location>
</feature>
<sequence length="57" mass="6650">TNFINEVKTAFADEDPMGLLRLLEKEAFKDKMRKVGLPYKKKLPRKKKVVVKESDVE</sequence>